<feature type="region of interest" description="Disordered" evidence="1">
    <location>
        <begin position="81"/>
        <end position="214"/>
    </location>
</feature>
<accession>A0A6C0IP80</accession>
<feature type="compositionally biased region" description="Basic residues" evidence="1">
    <location>
        <begin position="174"/>
        <end position="214"/>
    </location>
</feature>
<feature type="region of interest" description="Disordered" evidence="1">
    <location>
        <begin position="1"/>
        <end position="42"/>
    </location>
</feature>
<feature type="compositionally biased region" description="Basic residues" evidence="1">
    <location>
        <begin position="1"/>
        <end position="16"/>
    </location>
</feature>
<feature type="compositionally biased region" description="Polar residues" evidence="1">
    <location>
        <begin position="81"/>
        <end position="98"/>
    </location>
</feature>
<evidence type="ECO:0000256" key="1">
    <source>
        <dbReference type="SAM" id="MobiDB-lite"/>
    </source>
</evidence>
<evidence type="ECO:0000313" key="2">
    <source>
        <dbReference type="EMBL" id="QHT95031.1"/>
    </source>
</evidence>
<proteinExistence type="predicted"/>
<sequence>MPPKKSKPNKTKKREKREKNRTWSQHNQRVGPFTSVANPFPIRGRKHLAPELETELRHSVATNTLRNNPLVLSPITVSNPQYFTPNEDGSVTINTPTTRRTEGLSPQGDTRDAYNPPTLLNYRGQQVPPNDLIHTRRSPLSYPNSYPGKPETGIKASKQAALALIHRPEPRYLGGRKRRKRKKNTRKKTRSGGKRKKNSRKKRRTRRKRKKTRR</sequence>
<dbReference type="EMBL" id="MN740233">
    <property type="protein sequence ID" value="QHT95031.1"/>
    <property type="molecule type" value="Genomic_DNA"/>
</dbReference>
<organism evidence="2">
    <name type="scientific">viral metagenome</name>
    <dbReference type="NCBI Taxonomy" id="1070528"/>
    <lineage>
        <taxon>unclassified sequences</taxon>
        <taxon>metagenomes</taxon>
        <taxon>organismal metagenomes</taxon>
    </lineage>
</organism>
<reference evidence="2" key="1">
    <citation type="journal article" date="2020" name="Nature">
        <title>Giant virus diversity and host interactions through global metagenomics.</title>
        <authorList>
            <person name="Schulz F."/>
            <person name="Roux S."/>
            <person name="Paez-Espino D."/>
            <person name="Jungbluth S."/>
            <person name="Walsh D.A."/>
            <person name="Denef V.J."/>
            <person name="McMahon K.D."/>
            <person name="Konstantinidis K.T."/>
            <person name="Eloe-Fadrosh E.A."/>
            <person name="Kyrpides N.C."/>
            <person name="Woyke T."/>
        </authorList>
    </citation>
    <scope>NUCLEOTIDE SEQUENCE</scope>
    <source>
        <strain evidence="2">GVMAG-M-3300024261-37</strain>
    </source>
</reference>
<name>A0A6C0IP80_9ZZZZ</name>
<protein>
    <submittedName>
        <fullName evidence="2">Uncharacterized protein</fullName>
    </submittedName>
</protein>
<dbReference type="AlphaFoldDB" id="A0A6C0IP80"/>